<gene>
    <name evidence="2" type="ORF">KL771_28150</name>
</gene>
<evidence type="ECO:0000313" key="3">
    <source>
        <dbReference type="Proteomes" id="UP000766595"/>
    </source>
</evidence>
<proteinExistence type="predicted"/>
<evidence type="ECO:0000313" key="2">
    <source>
        <dbReference type="EMBL" id="MBT9293345.1"/>
    </source>
</evidence>
<organism evidence="2 3">
    <name type="scientific">Prosthecodimorpha staleyi</name>
    <dbReference type="NCBI Taxonomy" id="2840188"/>
    <lineage>
        <taxon>Bacteria</taxon>
        <taxon>Pseudomonadati</taxon>
        <taxon>Pseudomonadota</taxon>
        <taxon>Alphaproteobacteria</taxon>
        <taxon>Hyphomicrobiales</taxon>
        <taxon>Ancalomicrobiaceae</taxon>
        <taxon>Prosthecodimorpha</taxon>
    </lineage>
</organism>
<accession>A0A947GH41</accession>
<dbReference type="Proteomes" id="UP000766595">
    <property type="component" value="Unassembled WGS sequence"/>
</dbReference>
<name>A0A947GH41_9HYPH</name>
<keyword evidence="3" id="KW-1185">Reference proteome</keyword>
<dbReference type="EMBL" id="JAHHZF010000039">
    <property type="protein sequence ID" value="MBT9293345.1"/>
    <property type="molecule type" value="Genomic_DNA"/>
</dbReference>
<reference evidence="2 3" key="1">
    <citation type="submission" date="2021-06" db="EMBL/GenBank/DDBJ databases">
        <authorList>
            <person name="Grouzdev D.S."/>
            <person name="Koziaeva V."/>
        </authorList>
    </citation>
    <scope>NUCLEOTIDE SEQUENCE [LARGE SCALE GENOMIC DNA]</scope>
    <source>
        <strain evidence="2 3">22</strain>
    </source>
</reference>
<dbReference type="AlphaFoldDB" id="A0A947GH41"/>
<comment type="caution">
    <text evidence="2">The sequence shown here is derived from an EMBL/GenBank/DDBJ whole genome shotgun (WGS) entry which is preliminary data.</text>
</comment>
<sequence length="255" mass="27935">GDLLDRAPAAETDPSYTDEIPVEPPRTWVNSRTGEMTTVPAGIDPGWQTNPGRLRQRARVLAEHLDDALEAADPDLARVAVRDIVAGPIWQQHHASALQLAANRKAFVVQAEATGVPRSVIDHRLTSDLAWPEVPVAIGVAPPSIASIRPDLKSIVVARDWGIGHSIGRHSQDPSDWARIQEILDRGEVHIDPRDPNRISLFARFATGEWVLFLKALTDRWQVASLFGNTKPNYRANHLAKGKTIARQEIVGGGP</sequence>
<feature type="non-terminal residue" evidence="2">
    <location>
        <position position="1"/>
    </location>
</feature>
<protein>
    <submittedName>
        <fullName evidence="2">Uncharacterized protein</fullName>
    </submittedName>
</protein>
<evidence type="ECO:0000256" key="1">
    <source>
        <dbReference type="SAM" id="MobiDB-lite"/>
    </source>
</evidence>
<feature type="region of interest" description="Disordered" evidence="1">
    <location>
        <begin position="1"/>
        <end position="23"/>
    </location>
</feature>